<organism evidence="9 10">
    <name type="scientific">Acanthoscelides obtectus</name>
    <name type="common">Bean weevil</name>
    <name type="synonym">Bruchus obtectus</name>
    <dbReference type="NCBI Taxonomy" id="200917"/>
    <lineage>
        <taxon>Eukaryota</taxon>
        <taxon>Metazoa</taxon>
        <taxon>Ecdysozoa</taxon>
        <taxon>Arthropoda</taxon>
        <taxon>Hexapoda</taxon>
        <taxon>Insecta</taxon>
        <taxon>Pterygota</taxon>
        <taxon>Neoptera</taxon>
        <taxon>Endopterygota</taxon>
        <taxon>Coleoptera</taxon>
        <taxon>Polyphaga</taxon>
        <taxon>Cucujiformia</taxon>
        <taxon>Chrysomeloidea</taxon>
        <taxon>Chrysomelidae</taxon>
        <taxon>Bruchinae</taxon>
        <taxon>Bruchini</taxon>
        <taxon>Acanthoscelides</taxon>
    </lineage>
</organism>
<dbReference type="Proteomes" id="UP001152888">
    <property type="component" value="Unassembled WGS sequence"/>
</dbReference>
<feature type="transmembrane region" description="Helical" evidence="7">
    <location>
        <begin position="123"/>
        <end position="140"/>
    </location>
</feature>
<evidence type="ECO:0000313" key="9">
    <source>
        <dbReference type="EMBL" id="CAH1992286.1"/>
    </source>
</evidence>
<dbReference type="PANTHER" id="PTHR12791">
    <property type="entry name" value="GOLGI SNARE BET1-RELATED"/>
    <property type="match status" value="1"/>
</dbReference>
<keyword evidence="10" id="KW-1185">Reference proteome</keyword>
<dbReference type="CDD" id="cd15852">
    <property type="entry name" value="SNARE_Syntaxin8"/>
    <property type="match status" value="1"/>
</dbReference>
<name>A0A9P0L967_ACAOB</name>
<dbReference type="PROSITE" id="PS50192">
    <property type="entry name" value="T_SNARE"/>
    <property type="match status" value="1"/>
</dbReference>
<feature type="compositionally biased region" description="Polar residues" evidence="6">
    <location>
        <begin position="36"/>
        <end position="54"/>
    </location>
</feature>
<proteinExistence type="predicted"/>
<sequence length="141" mass="15899">MQQIFDEQVVNKMLEDRRQLTGSSPWGNDSFRDSEGATSTASASVSDMRSNQKNMLKEQENGLENLSQIISRQKDIAHTISNEVDYHNEILDDLGAQMDRTDTRVRSETQHIGVVSEKDNTCGYWIVIILLLISIVTVAII</sequence>
<evidence type="ECO:0000256" key="2">
    <source>
        <dbReference type="ARBA" id="ARBA00022448"/>
    </source>
</evidence>
<dbReference type="InterPro" id="IPR041875">
    <property type="entry name" value="Syntaxin-8_SNARE"/>
</dbReference>
<evidence type="ECO:0000313" key="10">
    <source>
        <dbReference type="Proteomes" id="UP001152888"/>
    </source>
</evidence>
<evidence type="ECO:0000256" key="4">
    <source>
        <dbReference type="ARBA" id="ARBA00022989"/>
    </source>
</evidence>
<feature type="region of interest" description="Disordered" evidence="6">
    <location>
        <begin position="20"/>
        <end position="55"/>
    </location>
</feature>
<keyword evidence="5 7" id="KW-0472">Membrane</keyword>
<gene>
    <name evidence="9" type="ORF">ACAOBT_LOCUS20757</name>
</gene>
<evidence type="ECO:0000256" key="3">
    <source>
        <dbReference type="ARBA" id="ARBA00022692"/>
    </source>
</evidence>
<evidence type="ECO:0000256" key="6">
    <source>
        <dbReference type="SAM" id="MobiDB-lite"/>
    </source>
</evidence>
<dbReference type="EMBL" id="CAKOFQ010007138">
    <property type="protein sequence ID" value="CAH1992286.1"/>
    <property type="molecule type" value="Genomic_DNA"/>
</dbReference>
<dbReference type="SMART" id="SM00397">
    <property type="entry name" value="t_SNARE"/>
    <property type="match status" value="1"/>
</dbReference>
<dbReference type="Gene3D" id="1.20.5.110">
    <property type="match status" value="1"/>
</dbReference>
<feature type="domain" description="T-SNARE coiled-coil homology" evidence="8">
    <location>
        <begin position="53"/>
        <end position="115"/>
    </location>
</feature>
<dbReference type="Pfam" id="PF05739">
    <property type="entry name" value="SNARE"/>
    <property type="match status" value="1"/>
</dbReference>
<protein>
    <recommendedName>
        <fullName evidence="8">t-SNARE coiled-coil homology domain-containing protein</fullName>
    </recommendedName>
</protein>
<evidence type="ECO:0000256" key="5">
    <source>
        <dbReference type="ARBA" id="ARBA00023136"/>
    </source>
</evidence>
<reference evidence="9" key="1">
    <citation type="submission" date="2022-03" db="EMBL/GenBank/DDBJ databases">
        <authorList>
            <person name="Sayadi A."/>
        </authorList>
    </citation>
    <scope>NUCLEOTIDE SEQUENCE</scope>
</reference>
<evidence type="ECO:0000259" key="8">
    <source>
        <dbReference type="PROSITE" id="PS50192"/>
    </source>
</evidence>
<dbReference type="GO" id="GO:0005794">
    <property type="term" value="C:Golgi apparatus"/>
    <property type="evidence" value="ECO:0007669"/>
    <property type="project" value="UniProtKB-ARBA"/>
</dbReference>
<dbReference type="GO" id="GO:0016020">
    <property type="term" value="C:membrane"/>
    <property type="evidence" value="ECO:0007669"/>
    <property type="project" value="UniProtKB-SubCell"/>
</dbReference>
<dbReference type="AlphaFoldDB" id="A0A9P0L967"/>
<dbReference type="SUPFAM" id="SSF58038">
    <property type="entry name" value="SNARE fusion complex"/>
    <property type="match status" value="1"/>
</dbReference>
<dbReference type="OrthoDB" id="428895at2759"/>
<keyword evidence="3 7" id="KW-0812">Transmembrane</keyword>
<evidence type="ECO:0000256" key="7">
    <source>
        <dbReference type="SAM" id="Phobius"/>
    </source>
</evidence>
<comment type="subcellular location">
    <subcellularLocation>
        <location evidence="1">Membrane</location>
        <topology evidence="1">Single-pass membrane protein</topology>
    </subcellularLocation>
</comment>
<keyword evidence="2" id="KW-0813">Transport</keyword>
<keyword evidence="4 7" id="KW-1133">Transmembrane helix</keyword>
<comment type="caution">
    <text evidence="9">The sequence shown here is derived from an EMBL/GenBank/DDBJ whole genome shotgun (WGS) entry which is preliminary data.</text>
</comment>
<accession>A0A9P0L967</accession>
<evidence type="ECO:0000256" key="1">
    <source>
        <dbReference type="ARBA" id="ARBA00004167"/>
    </source>
</evidence>
<dbReference type="InterPro" id="IPR000727">
    <property type="entry name" value="T_SNARE_dom"/>
</dbReference>